<reference evidence="2" key="1">
    <citation type="submission" date="2021-03" db="EMBL/GenBank/DDBJ databases">
        <title>Molecular epidemiology and mechanisms of colistin and carbapenem resistance in Enterobacteriaceae from clinical isolates, the environment and porcine samples in Pretoria, South Africa.</title>
        <authorList>
            <person name="Bogoshi D."/>
            <person name="Mbelle N.M."/>
            <person name="Naidoo V."/>
            <person name="Osei Sekyere J."/>
        </authorList>
    </citation>
    <scope>NUCLEOTIDE SEQUENCE</scope>
    <source>
        <strain evidence="2">C052</strain>
    </source>
</reference>
<dbReference type="EMBL" id="JAGETQ010000066">
    <property type="protein sequence ID" value="MBO1916297.1"/>
    <property type="molecule type" value="Genomic_DNA"/>
</dbReference>
<evidence type="ECO:0000313" key="3">
    <source>
        <dbReference type="Proteomes" id="UP000664477"/>
    </source>
</evidence>
<name>A0A939NHE6_PRORE</name>
<proteinExistence type="predicted"/>
<feature type="signal peptide" evidence="1">
    <location>
        <begin position="1"/>
        <end position="24"/>
    </location>
</feature>
<evidence type="ECO:0000313" key="2">
    <source>
        <dbReference type="EMBL" id="MBO1916297.1"/>
    </source>
</evidence>
<feature type="chain" id="PRO_5038085290" evidence="1">
    <location>
        <begin position="25"/>
        <end position="84"/>
    </location>
</feature>
<organism evidence="2 3">
    <name type="scientific">Providencia rettgeri</name>
    <dbReference type="NCBI Taxonomy" id="587"/>
    <lineage>
        <taxon>Bacteria</taxon>
        <taxon>Pseudomonadati</taxon>
        <taxon>Pseudomonadota</taxon>
        <taxon>Gammaproteobacteria</taxon>
        <taxon>Enterobacterales</taxon>
        <taxon>Morganellaceae</taxon>
        <taxon>Providencia</taxon>
    </lineage>
</organism>
<dbReference type="AlphaFoldDB" id="A0A939NHE6"/>
<protein>
    <submittedName>
        <fullName evidence="2">Uncharacterized protein</fullName>
    </submittedName>
</protein>
<keyword evidence="1" id="KW-0732">Signal</keyword>
<accession>A0A939NHE6</accession>
<dbReference type="Proteomes" id="UP000664477">
    <property type="component" value="Unassembled WGS sequence"/>
</dbReference>
<comment type="caution">
    <text evidence="2">The sequence shown here is derived from an EMBL/GenBank/DDBJ whole genome shotgun (WGS) entry which is preliminary data.</text>
</comment>
<gene>
    <name evidence="2" type="ORF">J4727_12370</name>
</gene>
<evidence type="ECO:0000256" key="1">
    <source>
        <dbReference type="SAM" id="SignalP"/>
    </source>
</evidence>
<sequence length="84" mass="9216">MEKKALARYLAVILLSGLSFTAVANTTHSKPAPILSDINAQGISNNTKGIHNNTKRIIYINKKIGEIDSEINQMTSNFSNDIEN</sequence>